<dbReference type="AlphaFoldDB" id="A0A8H6XRL4"/>
<sequence length="642" mass="69481">MSSCCCSPPSTTSCGGWPRLCMAPSLRCCGDADCGHADTDVDVEEELVDTRDGKEIVFREEGAGGLLDTGGTGDDDVGGAEDRVLGAAGIILARVCGMEYRRISVHTFKCISATSATSTCFFTSTSTSALMSYSSSSCSAPAHVFDSTLHGAATPQSANASRRRPHTFSRRARKHHVVHRPPCTPSAGRRTMRVVLLPSSEHVGRRVRLVKKTKGLEVTVKEMALTGSARASGRYRYGLRMGNRALTVFSPLAQTNWRYGPRGASISDVDRLSHIDLHVRDHLGVPPLRAIHFSCSARVGFDAARVHARARDSTRRGCDSWASLLPTFQHVIRRVVVEPALTETADTREEGGGEQQRLLPLVYPLPHADAEAEADDEAAMVLERAAKAMTLRNWARESGGISLVEDIHYGLRVVNTQCFFLRLGALSFSISYFLYSRVPSADTFSFCADGSTMRVVPLHLPPPSGRPLPATATSPWAPHSSCPILLADCHVTPPRHHVSHQARVARLVLPLEHDAPGGDERRWEGGIGRRGRYGQRRLDAPAAQEHYESGPSMTPSGTAVSPPPFVGSMGYESTASRGWSISPATSPPAFHIGLHIYLSRVSFLPTQRAALIVLGSAGPDSRHSSTANPHLPWHGEAPPRRR</sequence>
<protein>
    <submittedName>
        <fullName evidence="2">Uncharacterized protein</fullName>
    </submittedName>
</protein>
<evidence type="ECO:0000313" key="3">
    <source>
        <dbReference type="Proteomes" id="UP000623467"/>
    </source>
</evidence>
<proteinExistence type="predicted"/>
<feature type="region of interest" description="Disordered" evidence="1">
    <location>
        <begin position="617"/>
        <end position="642"/>
    </location>
</feature>
<name>A0A8H6XRL4_9AGAR</name>
<organism evidence="2 3">
    <name type="scientific">Mycena sanguinolenta</name>
    <dbReference type="NCBI Taxonomy" id="230812"/>
    <lineage>
        <taxon>Eukaryota</taxon>
        <taxon>Fungi</taxon>
        <taxon>Dikarya</taxon>
        <taxon>Basidiomycota</taxon>
        <taxon>Agaricomycotina</taxon>
        <taxon>Agaricomycetes</taxon>
        <taxon>Agaricomycetidae</taxon>
        <taxon>Agaricales</taxon>
        <taxon>Marasmiineae</taxon>
        <taxon>Mycenaceae</taxon>
        <taxon>Mycena</taxon>
    </lineage>
</organism>
<accession>A0A8H6XRL4</accession>
<evidence type="ECO:0000313" key="2">
    <source>
        <dbReference type="EMBL" id="KAF7346743.1"/>
    </source>
</evidence>
<dbReference type="Proteomes" id="UP000623467">
    <property type="component" value="Unassembled WGS sequence"/>
</dbReference>
<dbReference type="EMBL" id="JACAZH010000018">
    <property type="protein sequence ID" value="KAF7346743.1"/>
    <property type="molecule type" value="Genomic_DNA"/>
</dbReference>
<reference evidence="2" key="1">
    <citation type="submission" date="2020-05" db="EMBL/GenBank/DDBJ databases">
        <title>Mycena genomes resolve the evolution of fungal bioluminescence.</title>
        <authorList>
            <person name="Tsai I.J."/>
        </authorList>
    </citation>
    <scope>NUCLEOTIDE SEQUENCE</scope>
    <source>
        <strain evidence="2">160909Yilan</strain>
    </source>
</reference>
<gene>
    <name evidence="2" type="ORF">MSAN_01812600</name>
</gene>
<comment type="caution">
    <text evidence="2">The sequence shown here is derived from an EMBL/GenBank/DDBJ whole genome shotgun (WGS) entry which is preliminary data.</text>
</comment>
<keyword evidence="3" id="KW-1185">Reference proteome</keyword>
<evidence type="ECO:0000256" key="1">
    <source>
        <dbReference type="SAM" id="MobiDB-lite"/>
    </source>
</evidence>
<feature type="region of interest" description="Disordered" evidence="1">
    <location>
        <begin position="541"/>
        <end position="563"/>
    </location>
</feature>
<feature type="compositionally biased region" description="Basic residues" evidence="1">
    <location>
        <begin position="161"/>
        <end position="179"/>
    </location>
</feature>
<feature type="region of interest" description="Disordered" evidence="1">
    <location>
        <begin position="153"/>
        <end position="185"/>
    </location>
</feature>